<dbReference type="SUPFAM" id="SSF51110">
    <property type="entry name" value="alpha-D-mannose-specific plant lectins"/>
    <property type="match status" value="1"/>
</dbReference>
<accession>A0AAD7QIM6</accession>
<dbReference type="FunFam" id="1.10.510.10:FF:000237">
    <property type="entry name" value="G-type lectin S-receptor-like serine/threonine-protein kinase"/>
    <property type="match status" value="1"/>
</dbReference>
<evidence type="ECO:0000256" key="13">
    <source>
        <dbReference type="ARBA" id="ARBA00023136"/>
    </source>
</evidence>
<dbReference type="Gene3D" id="2.90.10.10">
    <property type="entry name" value="Bulb-type lectin domain"/>
    <property type="match status" value="1"/>
</dbReference>
<keyword evidence="8" id="KW-0430">Lectin</keyword>
<keyword evidence="4" id="KW-0245">EGF-like domain</keyword>
<keyword evidence="23" id="KW-1185">Reference proteome</keyword>
<feature type="binding site" evidence="19">
    <location>
        <position position="383"/>
    </location>
    <ligand>
        <name>ATP</name>
        <dbReference type="ChEBI" id="CHEBI:30616"/>
    </ligand>
</feature>
<evidence type="ECO:0000256" key="16">
    <source>
        <dbReference type="ARBA" id="ARBA00023180"/>
    </source>
</evidence>
<comment type="catalytic activity">
    <reaction evidence="17">
        <text>L-threonyl-[protein] + ATP = O-phospho-L-threonyl-[protein] + ADP + H(+)</text>
        <dbReference type="Rhea" id="RHEA:46608"/>
        <dbReference type="Rhea" id="RHEA-COMP:11060"/>
        <dbReference type="Rhea" id="RHEA-COMP:11605"/>
        <dbReference type="ChEBI" id="CHEBI:15378"/>
        <dbReference type="ChEBI" id="CHEBI:30013"/>
        <dbReference type="ChEBI" id="CHEBI:30616"/>
        <dbReference type="ChEBI" id="CHEBI:61977"/>
        <dbReference type="ChEBI" id="CHEBI:456216"/>
        <dbReference type="EC" id="2.7.11.1"/>
    </reaction>
</comment>
<dbReference type="InterPro" id="IPR036426">
    <property type="entry name" value="Bulb-type_lectin_dom_sf"/>
</dbReference>
<dbReference type="InterPro" id="IPR051343">
    <property type="entry name" value="G-type_lectin_kinases/EP1-like"/>
</dbReference>
<gene>
    <name evidence="22" type="ORF">O6P43_001312</name>
</gene>
<dbReference type="KEGG" id="qsa:O6P43_001312"/>
<dbReference type="Gene3D" id="1.10.510.10">
    <property type="entry name" value="Transferase(Phosphotransferase) domain 1"/>
    <property type="match status" value="1"/>
</dbReference>
<evidence type="ECO:0000256" key="9">
    <source>
        <dbReference type="ARBA" id="ARBA00022741"/>
    </source>
</evidence>
<feature type="domain" description="Protein kinase" evidence="20">
    <location>
        <begin position="351"/>
        <end position="625"/>
    </location>
</feature>
<dbReference type="InterPro" id="IPR011009">
    <property type="entry name" value="Kinase-like_dom_sf"/>
</dbReference>
<dbReference type="SUPFAM" id="SSF56112">
    <property type="entry name" value="Protein kinase-like (PK-like)"/>
    <property type="match status" value="1"/>
</dbReference>
<keyword evidence="13" id="KW-0472">Membrane</keyword>
<dbReference type="GO" id="GO:0005524">
    <property type="term" value="F:ATP binding"/>
    <property type="evidence" value="ECO:0007669"/>
    <property type="project" value="UniProtKB-UniRule"/>
</dbReference>
<dbReference type="PROSITE" id="PS00107">
    <property type="entry name" value="PROTEIN_KINASE_ATP"/>
    <property type="match status" value="1"/>
</dbReference>
<dbReference type="GO" id="GO:0004674">
    <property type="term" value="F:protein serine/threonine kinase activity"/>
    <property type="evidence" value="ECO:0007669"/>
    <property type="project" value="UniProtKB-KW"/>
</dbReference>
<name>A0AAD7QIM6_QUISA</name>
<evidence type="ECO:0000256" key="11">
    <source>
        <dbReference type="ARBA" id="ARBA00022840"/>
    </source>
</evidence>
<protein>
    <recommendedName>
        <fullName evidence="2">non-specific serine/threonine protein kinase</fullName>
        <ecNumber evidence="2">2.7.11.1</ecNumber>
    </recommendedName>
</protein>
<dbReference type="EMBL" id="JARAOO010000001">
    <property type="protein sequence ID" value="KAJ7982157.1"/>
    <property type="molecule type" value="Genomic_DNA"/>
</dbReference>
<evidence type="ECO:0000256" key="19">
    <source>
        <dbReference type="PROSITE-ProRule" id="PRU10141"/>
    </source>
</evidence>
<keyword evidence="10 22" id="KW-0418">Kinase</keyword>
<keyword evidence="3" id="KW-0723">Serine/threonine-protein kinase</keyword>
<sequence length="640" mass="73032">MEITLWRICQFEDQELFLLGIWFDKIPDRTLVWYAKGNNPVPKGSKLELTADGRVTLNDPKGQVSWKAEFIIGSISYASMLDTGNFILAYQNSSYARESFKNPTDTILPTQILETGQKLLSHQTPSNFSKGRMFFNESGYLYILKRNGNIVNLTSGNIAPARDFYYRATLNFDGIFMQYAHPKASRNGTRNQSWFPVWSVPDNTCLNIRGNLGSGACGFYSYCVLGENGRPTCECPPGFSYSDPSNKYNGRRQDRIEKCEQEMPAPDYIYDLHALPNTFWPTSDYERLQPSTEDDCKRSRLYDCNCVVAVIRDAEIFGLVCFKYRKQHRLCSNVEPSMHSYSYKSLKEATDGFKEELGRGSFGTVYKGVLTSSGSKKFIAVKKLDKLMQEGDKEFGTEVNAIAQTHHKNLVRLLGFCDKGPHKCLVYEFMSNDSLANFLFGISRPIGTRDQMAFEIARGLVYLHEEYSTPIIHCDIKPQNIHLDKSFTAKISDFGLAKLLMNDQSHTDTVIRGTRGYVAPGWFTNMPITTKVDVYSYGVVLLEIICSRRSIELERKEEEERILADWFCDSYKDGKLDKLVEKDEEVRNDRKMIERLVMVAIWCIQEDPSLRPSMKKVLQMLEGAVEVCIPPCPFSFNSIC</sequence>
<keyword evidence="14" id="KW-1015">Disulfide bond</keyword>
<evidence type="ECO:0000256" key="15">
    <source>
        <dbReference type="ARBA" id="ARBA00023170"/>
    </source>
</evidence>
<dbReference type="InterPro" id="IPR001480">
    <property type="entry name" value="Bulb-type_lectin_dom"/>
</dbReference>
<keyword evidence="16" id="KW-0325">Glycoprotein</keyword>
<dbReference type="PANTHER" id="PTHR47976:SF116">
    <property type="entry name" value="RECEPTOR-LIKE SERINE_THREONINE-PROTEIN KINASE"/>
    <property type="match status" value="1"/>
</dbReference>
<dbReference type="PROSITE" id="PS50011">
    <property type="entry name" value="PROTEIN_KINASE_DOM"/>
    <property type="match status" value="1"/>
</dbReference>
<evidence type="ECO:0000256" key="7">
    <source>
        <dbReference type="ARBA" id="ARBA00022729"/>
    </source>
</evidence>
<dbReference type="GO" id="GO:0016020">
    <property type="term" value="C:membrane"/>
    <property type="evidence" value="ECO:0007669"/>
    <property type="project" value="UniProtKB-SubCell"/>
</dbReference>
<comment type="subcellular location">
    <subcellularLocation>
        <location evidence="1">Membrane</location>
        <topology evidence="1">Single-pass type I membrane protein</topology>
    </subcellularLocation>
</comment>
<dbReference type="PROSITE" id="PS50927">
    <property type="entry name" value="BULB_LECTIN"/>
    <property type="match status" value="1"/>
</dbReference>
<organism evidence="22 23">
    <name type="scientific">Quillaja saponaria</name>
    <name type="common">Soap bark tree</name>
    <dbReference type="NCBI Taxonomy" id="32244"/>
    <lineage>
        <taxon>Eukaryota</taxon>
        <taxon>Viridiplantae</taxon>
        <taxon>Streptophyta</taxon>
        <taxon>Embryophyta</taxon>
        <taxon>Tracheophyta</taxon>
        <taxon>Spermatophyta</taxon>
        <taxon>Magnoliopsida</taxon>
        <taxon>eudicotyledons</taxon>
        <taxon>Gunneridae</taxon>
        <taxon>Pentapetalae</taxon>
        <taxon>rosids</taxon>
        <taxon>fabids</taxon>
        <taxon>Fabales</taxon>
        <taxon>Quillajaceae</taxon>
        <taxon>Quillaja</taxon>
    </lineage>
</organism>
<dbReference type="Pfam" id="PF01453">
    <property type="entry name" value="B_lectin"/>
    <property type="match status" value="1"/>
</dbReference>
<evidence type="ECO:0000313" key="23">
    <source>
        <dbReference type="Proteomes" id="UP001163823"/>
    </source>
</evidence>
<evidence type="ECO:0000256" key="1">
    <source>
        <dbReference type="ARBA" id="ARBA00004479"/>
    </source>
</evidence>
<keyword evidence="6" id="KW-0812">Transmembrane</keyword>
<dbReference type="InterPro" id="IPR017441">
    <property type="entry name" value="Protein_kinase_ATP_BS"/>
</dbReference>
<dbReference type="FunFam" id="3.30.200.20:FF:000059">
    <property type="entry name" value="S-receptor-like serine/threonine-protein kinase"/>
    <property type="match status" value="1"/>
</dbReference>
<dbReference type="GO" id="GO:0030246">
    <property type="term" value="F:carbohydrate binding"/>
    <property type="evidence" value="ECO:0007669"/>
    <property type="project" value="UniProtKB-KW"/>
</dbReference>
<evidence type="ECO:0000259" key="20">
    <source>
        <dbReference type="PROSITE" id="PS50011"/>
    </source>
</evidence>
<evidence type="ECO:0000256" key="10">
    <source>
        <dbReference type="ARBA" id="ARBA00022777"/>
    </source>
</evidence>
<evidence type="ECO:0000256" key="17">
    <source>
        <dbReference type="ARBA" id="ARBA00047899"/>
    </source>
</evidence>
<proteinExistence type="predicted"/>
<reference evidence="22 23" key="1">
    <citation type="journal article" date="2023" name="Science">
        <title>Elucidation of the pathway for biosynthesis of saponin adjuvants from the soapbark tree.</title>
        <authorList>
            <person name="Reed J."/>
            <person name="Orme A."/>
            <person name="El-Demerdash A."/>
            <person name="Owen C."/>
            <person name="Martin L.B.B."/>
            <person name="Misra R.C."/>
            <person name="Kikuchi S."/>
            <person name="Rejzek M."/>
            <person name="Martin A.C."/>
            <person name="Harkess A."/>
            <person name="Leebens-Mack J."/>
            <person name="Louveau T."/>
            <person name="Stephenson M.J."/>
            <person name="Osbourn A."/>
        </authorList>
    </citation>
    <scope>NUCLEOTIDE SEQUENCE [LARGE SCALE GENOMIC DNA]</scope>
    <source>
        <strain evidence="22">S10</strain>
    </source>
</reference>
<keyword evidence="7" id="KW-0732">Signal</keyword>
<keyword evidence="9 19" id="KW-0547">Nucleotide-binding</keyword>
<keyword evidence="5" id="KW-0808">Transferase</keyword>
<evidence type="ECO:0000256" key="6">
    <source>
        <dbReference type="ARBA" id="ARBA00022692"/>
    </source>
</evidence>
<evidence type="ECO:0000259" key="21">
    <source>
        <dbReference type="PROSITE" id="PS50927"/>
    </source>
</evidence>
<evidence type="ECO:0000256" key="8">
    <source>
        <dbReference type="ARBA" id="ARBA00022734"/>
    </source>
</evidence>
<comment type="catalytic activity">
    <reaction evidence="18">
        <text>L-seryl-[protein] + ATP = O-phospho-L-seryl-[protein] + ADP + H(+)</text>
        <dbReference type="Rhea" id="RHEA:17989"/>
        <dbReference type="Rhea" id="RHEA-COMP:9863"/>
        <dbReference type="Rhea" id="RHEA-COMP:11604"/>
        <dbReference type="ChEBI" id="CHEBI:15378"/>
        <dbReference type="ChEBI" id="CHEBI:29999"/>
        <dbReference type="ChEBI" id="CHEBI:30616"/>
        <dbReference type="ChEBI" id="CHEBI:83421"/>
        <dbReference type="ChEBI" id="CHEBI:456216"/>
        <dbReference type="EC" id="2.7.11.1"/>
    </reaction>
</comment>
<dbReference type="InterPro" id="IPR000719">
    <property type="entry name" value="Prot_kinase_dom"/>
</dbReference>
<evidence type="ECO:0000256" key="5">
    <source>
        <dbReference type="ARBA" id="ARBA00022679"/>
    </source>
</evidence>
<keyword evidence="15 22" id="KW-0675">Receptor</keyword>
<dbReference type="PANTHER" id="PTHR47976">
    <property type="entry name" value="G-TYPE LECTIN S-RECEPTOR-LIKE SERINE/THREONINE-PROTEIN KINASE SD2-5"/>
    <property type="match status" value="1"/>
</dbReference>
<dbReference type="AlphaFoldDB" id="A0AAD7QIM6"/>
<dbReference type="EC" id="2.7.11.1" evidence="2"/>
<keyword evidence="12" id="KW-1133">Transmembrane helix</keyword>
<keyword evidence="11 19" id="KW-0067">ATP-binding</keyword>
<dbReference type="Proteomes" id="UP001163823">
    <property type="component" value="Chromosome 1"/>
</dbReference>
<evidence type="ECO:0000256" key="3">
    <source>
        <dbReference type="ARBA" id="ARBA00022527"/>
    </source>
</evidence>
<dbReference type="Pfam" id="PF00069">
    <property type="entry name" value="Pkinase"/>
    <property type="match status" value="1"/>
</dbReference>
<evidence type="ECO:0000256" key="12">
    <source>
        <dbReference type="ARBA" id="ARBA00022989"/>
    </source>
</evidence>
<evidence type="ECO:0000256" key="2">
    <source>
        <dbReference type="ARBA" id="ARBA00012513"/>
    </source>
</evidence>
<comment type="caution">
    <text evidence="22">The sequence shown here is derived from an EMBL/GenBank/DDBJ whole genome shotgun (WGS) entry which is preliminary data.</text>
</comment>
<dbReference type="Gene3D" id="3.30.200.20">
    <property type="entry name" value="Phosphorylase Kinase, domain 1"/>
    <property type="match status" value="1"/>
</dbReference>
<dbReference type="SMART" id="SM00220">
    <property type="entry name" value="S_TKc"/>
    <property type="match status" value="1"/>
</dbReference>
<evidence type="ECO:0000256" key="4">
    <source>
        <dbReference type="ARBA" id="ARBA00022536"/>
    </source>
</evidence>
<evidence type="ECO:0000313" key="22">
    <source>
        <dbReference type="EMBL" id="KAJ7982157.1"/>
    </source>
</evidence>
<feature type="domain" description="Bulb-type lectin" evidence="21">
    <location>
        <begin position="1"/>
        <end position="101"/>
    </location>
</feature>
<evidence type="ECO:0000256" key="14">
    <source>
        <dbReference type="ARBA" id="ARBA00023157"/>
    </source>
</evidence>
<evidence type="ECO:0000256" key="18">
    <source>
        <dbReference type="ARBA" id="ARBA00048679"/>
    </source>
</evidence>